<comment type="caution">
    <text evidence="3">The sequence shown here is derived from an EMBL/GenBank/DDBJ whole genome shotgun (WGS) entry which is preliminary data.</text>
</comment>
<feature type="domain" description="Secretion system C-terminal sorting" evidence="2">
    <location>
        <begin position="286"/>
        <end position="347"/>
    </location>
</feature>
<organism evidence="3 4">
    <name type="scientific">Pseudotamlana haliotis</name>
    <dbReference type="NCBI Taxonomy" id="2614804"/>
    <lineage>
        <taxon>Bacteria</taxon>
        <taxon>Pseudomonadati</taxon>
        <taxon>Bacteroidota</taxon>
        <taxon>Flavobacteriia</taxon>
        <taxon>Flavobacteriales</taxon>
        <taxon>Flavobacteriaceae</taxon>
        <taxon>Pseudotamlana</taxon>
    </lineage>
</organism>
<sequence>LDADQFITDNSTVIDGTLYFWEHFDTNNSHYLRDYEGGYATYNLMMGTPSVSTATEAQPDNSGLTSGVGSATKPAPTGYISVGQGFFVTVINTDYINFNNGQRVFARDSNGGSIFYKTTSKKTQTNSDQRTKLWFSFTEPKNITKILGLGYDANHATYGYDKGFDATTFDEFRNDAYWVLNEKNLVIQALPSINLEDKLALTVKATDAGIYKFGIDKSQNVPDALEIYLKDDLTERYYDIKSSTAEISLSSGLYENRFSIVFQDAKTLSNEDEAFNSISVSYNKTNKTLTLNRITDLKSIKSLKIYDTMGKRLLSLKSLESNTIDLSSFSDGIYVLSLKTTDHASEKSIKYIKY</sequence>
<evidence type="ECO:0000256" key="1">
    <source>
        <dbReference type="ARBA" id="ARBA00022729"/>
    </source>
</evidence>
<protein>
    <submittedName>
        <fullName evidence="3">T9SS type A sorting domain-containing protein</fullName>
    </submittedName>
</protein>
<proteinExistence type="predicted"/>
<dbReference type="Proteomes" id="UP000441333">
    <property type="component" value="Unassembled WGS sequence"/>
</dbReference>
<reference evidence="3 4" key="1">
    <citation type="submission" date="2019-09" db="EMBL/GenBank/DDBJ databases">
        <authorList>
            <person name="Cao W.R."/>
        </authorList>
    </citation>
    <scope>NUCLEOTIDE SEQUENCE [LARGE SCALE GENOMIC DNA]</scope>
    <source>
        <strain evidence="3 4">B1N29</strain>
    </source>
</reference>
<keyword evidence="1" id="KW-0732">Signal</keyword>
<dbReference type="Pfam" id="PF18962">
    <property type="entry name" value="Por_Secre_tail"/>
    <property type="match status" value="1"/>
</dbReference>
<evidence type="ECO:0000313" key="4">
    <source>
        <dbReference type="Proteomes" id="UP000441333"/>
    </source>
</evidence>
<evidence type="ECO:0000313" key="3">
    <source>
        <dbReference type="EMBL" id="KAB1067387.1"/>
    </source>
</evidence>
<dbReference type="EMBL" id="WAAT01000047">
    <property type="protein sequence ID" value="KAB1067387.1"/>
    <property type="molecule type" value="Genomic_DNA"/>
</dbReference>
<keyword evidence="4" id="KW-1185">Reference proteome</keyword>
<gene>
    <name evidence="3" type="ORF">F6U93_11110</name>
</gene>
<dbReference type="AlphaFoldDB" id="A0A6N6MF19"/>
<feature type="non-terminal residue" evidence="3">
    <location>
        <position position="1"/>
    </location>
</feature>
<evidence type="ECO:0000259" key="2">
    <source>
        <dbReference type="Pfam" id="PF18962"/>
    </source>
</evidence>
<dbReference type="RefSeq" id="WP_150939796.1">
    <property type="nucleotide sequence ID" value="NZ_WAAT01000047.1"/>
</dbReference>
<name>A0A6N6MF19_9FLAO</name>
<accession>A0A6N6MF19</accession>
<dbReference type="NCBIfam" id="TIGR04183">
    <property type="entry name" value="Por_Secre_tail"/>
    <property type="match status" value="1"/>
</dbReference>
<dbReference type="InterPro" id="IPR026444">
    <property type="entry name" value="Secre_tail"/>
</dbReference>